<name>A0A510WI13_ENTTH</name>
<sequence length="78" mass="9124">MSTTIIIINIFIKSKNYFSLISYKVFPVIQDSLQQFSYFLKLIFHTSTSQMDLNIPVISELFHKRVTNNLPIISLKIK</sequence>
<gene>
    <name evidence="1" type="ORF">ETH01_06970</name>
</gene>
<reference evidence="1 2" key="1">
    <citation type="submission" date="2019-07" db="EMBL/GenBank/DDBJ databases">
        <title>Whole genome shotgun sequence of Enterococcus thailandicus NBRC 101867.</title>
        <authorList>
            <person name="Hosoyama A."/>
            <person name="Uohara A."/>
            <person name="Ohji S."/>
            <person name="Ichikawa N."/>
        </authorList>
    </citation>
    <scope>NUCLEOTIDE SEQUENCE [LARGE SCALE GENOMIC DNA]</scope>
    <source>
        <strain evidence="1 2">NBRC 101867</strain>
    </source>
</reference>
<dbReference type="Proteomes" id="UP000321361">
    <property type="component" value="Unassembled WGS sequence"/>
</dbReference>
<accession>A0A510WI13</accession>
<evidence type="ECO:0000313" key="2">
    <source>
        <dbReference type="Proteomes" id="UP000321361"/>
    </source>
</evidence>
<organism evidence="1 2">
    <name type="scientific">Enterococcus thailandicus</name>
    <dbReference type="NCBI Taxonomy" id="417368"/>
    <lineage>
        <taxon>Bacteria</taxon>
        <taxon>Bacillati</taxon>
        <taxon>Bacillota</taxon>
        <taxon>Bacilli</taxon>
        <taxon>Lactobacillales</taxon>
        <taxon>Enterococcaceae</taxon>
        <taxon>Enterococcus</taxon>
    </lineage>
</organism>
<protein>
    <submittedName>
        <fullName evidence="1">Uncharacterized protein</fullName>
    </submittedName>
</protein>
<dbReference type="AlphaFoldDB" id="A0A510WI13"/>
<comment type="caution">
    <text evidence="1">The sequence shown here is derived from an EMBL/GenBank/DDBJ whole genome shotgun (WGS) entry which is preliminary data.</text>
</comment>
<evidence type="ECO:0000313" key="1">
    <source>
        <dbReference type="EMBL" id="GEK36410.1"/>
    </source>
</evidence>
<proteinExistence type="predicted"/>
<dbReference type="EMBL" id="BJUG01000003">
    <property type="protein sequence ID" value="GEK36410.1"/>
    <property type="molecule type" value="Genomic_DNA"/>
</dbReference>